<evidence type="ECO:0000256" key="5">
    <source>
        <dbReference type="ARBA" id="ARBA00022989"/>
    </source>
</evidence>
<dbReference type="Gene3D" id="1.20.81.30">
    <property type="entry name" value="Type II secretion system (T2SS), domain F"/>
    <property type="match status" value="2"/>
</dbReference>
<evidence type="ECO:0000256" key="6">
    <source>
        <dbReference type="ARBA" id="ARBA00023136"/>
    </source>
</evidence>
<keyword evidence="5 7" id="KW-1133">Transmembrane helix</keyword>
<dbReference type="InterPro" id="IPR047692">
    <property type="entry name" value="T4P_ComGB"/>
</dbReference>
<reference evidence="9 10" key="1">
    <citation type="journal article" date="2018" name="J. Microbiol.">
        <title>Bacillus spongiae sp. nov., isolated from sponge of Jeju Island.</title>
        <authorList>
            <person name="Lee G.E."/>
            <person name="Im W.T."/>
            <person name="Park J.S."/>
        </authorList>
    </citation>
    <scope>NUCLEOTIDE SEQUENCE [LARGE SCALE GENOMIC DNA]</scope>
    <source>
        <strain evidence="9 10">135PIL107-10</strain>
    </source>
</reference>
<organism evidence="9 10">
    <name type="scientific">Bacillus spongiae</name>
    <dbReference type="NCBI Taxonomy" id="2683610"/>
    <lineage>
        <taxon>Bacteria</taxon>
        <taxon>Bacillati</taxon>
        <taxon>Bacillota</taxon>
        <taxon>Bacilli</taxon>
        <taxon>Bacillales</taxon>
        <taxon>Bacillaceae</taxon>
        <taxon>Bacillus</taxon>
    </lineage>
</organism>
<evidence type="ECO:0000256" key="3">
    <source>
        <dbReference type="ARBA" id="ARBA00022475"/>
    </source>
</evidence>
<dbReference type="InterPro" id="IPR003004">
    <property type="entry name" value="GspF/PilC"/>
</dbReference>
<feature type="transmembrane region" description="Helical" evidence="7">
    <location>
        <begin position="122"/>
        <end position="145"/>
    </location>
</feature>
<dbReference type="PANTHER" id="PTHR30012:SF0">
    <property type="entry name" value="TYPE II SECRETION SYSTEM PROTEIN F-RELATED"/>
    <property type="match status" value="1"/>
</dbReference>
<gene>
    <name evidence="9" type="primary">comGB</name>
    <name evidence="9" type="ORF">WAK64_13605</name>
</gene>
<dbReference type="Pfam" id="PF00482">
    <property type="entry name" value="T2SSF"/>
    <property type="match status" value="2"/>
</dbReference>
<dbReference type="EMBL" id="JBBAXC010000011">
    <property type="protein sequence ID" value="MEI5908090.1"/>
    <property type="molecule type" value="Genomic_DNA"/>
</dbReference>
<dbReference type="InterPro" id="IPR042094">
    <property type="entry name" value="T2SS_GspF_sf"/>
</dbReference>
<evidence type="ECO:0000313" key="10">
    <source>
        <dbReference type="Proteomes" id="UP001312865"/>
    </source>
</evidence>
<name>A0ABU8HFP2_9BACI</name>
<dbReference type="NCBIfam" id="NF041012">
    <property type="entry name" value="T4P_ComGB"/>
    <property type="match status" value="1"/>
</dbReference>
<comment type="caution">
    <text evidence="9">The sequence shown here is derived from an EMBL/GenBank/DDBJ whole genome shotgun (WGS) entry which is preliminary data.</text>
</comment>
<keyword evidence="10" id="KW-1185">Reference proteome</keyword>
<keyword evidence="6 7" id="KW-0472">Membrane</keyword>
<keyword evidence="4 7" id="KW-0812">Transmembrane</keyword>
<dbReference type="PANTHER" id="PTHR30012">
    <property type="entry name" value="GENERAL SECRETION PATHWAY PROTEIN"/>
    <property type="match status" value="1"/>
</dbReference>
<feature type="transmembrane region" description="Helical" evidence="7">
    <location>
        <begin position="324"/>
        <end position="346"/>
    </location>
</feature>
<feature type="domain" description="Type II secretion system protein GspF" evidence="8">
    <location>
        <begin position="26"/>
        <end position="146"/>
    </location>
</feature>
<evidence type="ECO:0000256" key="2">
    <source>
        <dbReference type="ARBA" id="ARBA00005745"/>
    </source>
</evidence>
<comment type="similarity">
    <text evidence="2">Belongs to the GSP F family.</text>
</comment>
<keyword evidence="3" id="KW-1003">Cell membrane</keyword>
<evidence type="ECO:0000259" key="8">
    <source>
        <dbReference type="Pfam" id="PF00482"/>
    </source>
</evidence>
<feature type="transmembrane region" description="Helical" evidence="7">
    <location>
        <begin position="173"/>
        <end position="194"/>
    </location>
</feature>
<dbReference type="RefSeq" id="WP_336587536.1">
    <property type="nucleotide sequence ID" value="NZ_JBBAXC010000011.1"/>
</dbReference>
<evidence type="ECO:0000256" key="1">
    <source>
        <dbReference type="ARBA" id="ARBA00004651"/>
    </source>
</evidence>
<dbReference type="Proteomes" id="UP001312865">
    <property type="component" value="Unassembled WGS sequence"/>
</dbReference>
<dbReference type="PRINTS" id="PR00812">
    <property type="entry name" value="BCTERIALGSPF"/>
</dbReference>
<comment type="subcellular location">
    <subcellularLocation>
        <location evidence="1">Cell membrane</location>
        <topology evidence="1">Multi-pass membrane protein</topology>
    </subcellularLocation>
</comment>
<evidence type="ECO:0000256" key="4">
    <source>
        <dbReference type="ARBA" id="ARBA00022692"/>
    </source>
</evidence>
<feature type="domain" description="Type II secretion system protein GspF" evidence="8">
    <location>
        <begin position="225"/>
        <end position="347"/>
    </location>
</feature>
<protein>
    <submittedName>
        <fullName evidence="9">Competence type IV pilus assembly protein ComGB</fullName>
    </submittedName>
</protein>
<evidence type="ECO:0000256" key="7">
    <source>
        <dbReference type="SAM" id="Phobius"/>
    </source>
</evidence>
<sequence>MVIFLKKNINAGLFKKKRSLRHQDDFLIRLGEMLQQGFSLSEGIEFLFLYLEKKETSDAKRILLDLKSGAALHEVLQKLGFSNQICAQIYFAQAHGNVSQALVDAGYFLQQRKQEQKKLFKALQYPLILFLFFNGLLLLLQVVLLPQFERLYYTMGYEPKGFSALFLQGIKQFPMVLLVSALVLLIAGYVAFTCRRWLPPEKQVSVLLRIPVVSFYVRSYLTHFFSRELSFLLKSGLSINKAMSVFEEQSFRPFFQKQGSSIKAHLDNGLSFPSTLEYLPFYLPELPIVIRHGEQNSLLEQELRYFSSFCLEQMEERTEKILQWIQPIVFGFIGAFVVMMYLSLMLPMYEMMKTI</sequence>
<proteinExistence type="inferred from homology"/>
<evidence type="ECO:0000313" key="9">
    <source>
        <dbReference type="EMBL" id="MEI5908090.1"/>
    </source>
</evidence>
<dbReference type="InterPro" id="IPR018076">
    <property type="entry name" value="T2SS_GspF_dom"/>
</dbReference>
<accession>A0ABU8HFP2</accession>